<dbReference type="KEGG" id="svp:Pan189_30290"/>
<protein>
    <recommendedName>
        <fullName evidence="1">BioF2-like acetyltransferase domain-containing protein</fullName>
    </recommendedName>
</protein>
<gene>
    <name evidence="2" type="ORF">Pan189_30290</name>
</gene>
<sequence length="359" mass="41149">MKITVIRPHNLSPRDRATWMRLLRDEVGLCNPFLTPRFAELVDEARGGVAVGVMKSGNESVGFFPFQYLGRSRRVGQPVGWPMSDFQAIVAPNDLQITPEELLRGCGLKAFDFDHLIASQSWLEAHHVDTQPSPYLDLSNGFEAYRAERRAAGSNRIKSIDRKQRKLVREHGEVQYLPNEIDEDLFQTLIRWKSDQFERTNIFNLFQWPWTVSLLQTVLKENSRELTGRMSVLRLNGRPIAVDLGMQTEDVLHSWFPSYDRSYRSYCPGHMLTIQIARSCDELGFGRFELGKGPEEYKASFASGSIAVAEGGVDLRPVLSAFRRNWKLVKTQARTMRIAQPLRMPVRYARKLKRSLASF</sequence>
<dbReference type="Proteomes" id="UP000317318">
    <property type="component" value="Chromosome"/>
</dbReference>
<keyword evidence="3" id="KW-1185">Reference proteome</keyword>
<dbReference type="Gene3D" id="3.40.630.30">
    <property type="match status" value="1"/>
</dbReference>
<name>A0A517R424_9PLAN</name>
<dbReference type="InterPro" id="IPR038740">
    <property type="entry name" value="BioF2-like_GNAT_dom"/>
</dbReference>
<evidence type="ECO:0000259" key="1">
    <source>
        <dbReference type="Pfam" id="PF13480"/>
    </source>
</evidence>
<dbReference type="Pfam" id="PF13480">
    <property type="entry name" value="Acetyltransf_6"/>
    <property type="match status" value="1"/>
</dbReference>
<organism evidence="2 3">
    <name type="scientific">Stratiformator vulcanicus</name>
    <dbReference type="NCBI Taxonomy" id="2527980"/>
    <lineage>
        <taxon>Bacteria</taxon>
        <taxon>Pseudomonadati</taxon>
        <taxon>Planctomycetota</taxon>
        <taxon>Planctomycetia</taxon>
        <taxon>Planctomycetales</taxon>
        <taxon>Planctomycetaceae</taxon>
        <taxon>Stratiformator</taxon>
    </lineage>
</organism>
<dbReference type="OrthoDB" id="261905at2"/>
<reference evidence="2 3" key="1">
    <citation type="submission" date="2019-02" db="EMBL/GenBank/DDBJ databases">
        <title>Deep-cultivation of Planctomycetes and their phenomic and genomic characterization uncovers novel biology.</title>
        <authorList>
            <person name="Wiegand S."/>
            <person name="Jogler M."/>
            <person name="Boedeker C."/>
            <person name="Pinto D."/>
            <person name="Vollmers J."/>
            <person name="Rivas-Marin E."/>
            <person name="Kohn T."/>
            <person name="Peeters S.H."/>
            <person name="Heuer A."/>
            <person name="Rast P."/>
            <person name="Oberbeckmann S."/>
            <person name="Bunk B."/>
            <person name="Jeske O."/>
            <person name="Meyerdierks A."/>
            <person name="Storesund J.E."/>
            <person name="Kallscheuer N."/>
            <person name="Luecker S."/>
            <person name="Lage O.M."/>
            <person name="Pohl T."/>
            <person name="Merkel B.J."/>
            <person name="Hornburger P."/>
            <person name="Mueller R.-W."/>
            <person name="Bruemmer F."/>
            <person name="Labrenz M."/>
            <person name="Spormann A.M."/>
            <person name="Op den Camp H."/>
            <person name="Overmann J."/>
            <person name="Amann R."/>
            <person name="Jetten M.S.M."/>
            <person name="Mascher T."/>
            <person name="Medema M.H."/>
            <person name="Devos D.P."/>
            <person name="Kaster A.-K."/>
            <person name="Ovreas L."/>
            <person name="Rohde M."/>
            <person name="Galperin M.Y."/>
            <person name="Jogler C."/>
        </authorList>
    </citation>
    <scope>NUCLEOTIDE SEQUENCE [LARGE SCALE GENOMIC DNA]</scope>
    <source>
        <strain evidence="2 3">Pan189</strain>
    </source>
</reference>
<dbReference type="EMBL" id="CP036268">
    <property type="protein sequence ID" value="QDT38634.1"/>
    <property type="molecule type" value="Genomic_DNA"/>
</dbReference>
<feature type="domain" description="BioF2-like acetyltransferase" evidence="1">
    <location>
        <begin position="155"/>
        <end position="298"/>
    </location>
</feature>
<accession>A0A517R424</accession>
<dbReference type="InterPro" id="IPR016181">
    <property type="entry name" value="Acyl_CoA_acyltransferase"/>
</dbReference>
<dbReference type="RefSeq" id="WP_145364723.1">
    <property type="nucleotide sequence ID" value="NZ_CP036268.1"/>
</dbReference>
<evidence type="ECO:0000313" key="3">
    <source>
        <dbReference type="Proteomes" id="UP000317318"/>
    </source>
</evidence>
<dbReference type="AlphaFoldDB" id="A0A517R424"/>
<dbReference type="SUPFAM" id="SSF55729">
    <property type="entry name" value="Acyl-CoA N-acyltransferases (Nat)"/>
    <property type="match status" value="1"/>
</dbReference>
<evidence type="ECO:0000313" key="2">
    <source>
        <dbReference type="EMBL" id="QDT38634.1"/>
    </source>
</evidence>
<proteinExistence type="predicted"/>